<evidence type="ECO:0000256" key="2">
    <source>
        <dbReference type="ARBA" id="ARBA00004514"/>
    </source>
</evidence>
<reference evidence="20" key="1">
    <citation type="submission" date="2025-08" db="UniProtKB">
        <authorList>
            <consortium name="RefSeq"/>
        </authorList>
    </citation>
    <scope>IDENTIFICATION</scope>
</reference>
<evidence type="ECO:0000256" key="6">
    <source>
        <dbReference type="ARBA" id="ARBA00022553"/>
    </source>
</evidence>
<dbReference type="Pfam" id="PF00043">
    <property type="entry name" value="GST_C"/>
    <property type="match status" value="1"/>
</dbReference>
<comment type="subcellular location">
    <subcellularLocation>
        <location evidence="2">Cytoplasm</location>
        <location evidence="2">Cytosol</location>
    </subcellularLocation>
    <subcellularLocation>
        <location evidence="1">Nucleus</location>
    </subcellularLocation>
</comment>
<evidence type="ECO:0000259" key="16">
    <source>
        <dbReference type="Pfam" id="PF00043"/>
    </source>
</evidence>
<evidence type="ECO:0000256" key="3">
    <source>
        <dbReference type="ARBA" id="ARBA00015852"/>
    </source>
</evidence>
<evidence type="ECO:0000259" key="17">
    <source>
        <dbReference type="Pfam" id="PF16780"/>
    </source>
</evidence>
<dbReference type="InterPro" id="IPR004046">
    <property type="entry name" value="GST_C"/>
</dbReference>
<evidence type="ECO:0000256" key="15">
    <source>
        <dbReference type="ARBA" id="ARBA00046843"/>
    </source>
</evidence>
<comment type="function">
    <text evidence="14">Required for assembly and stability of the aminoacyl-tRNA synthase complex. Mediates ubiquitination and degradation of FUBP1, a transcriptional activator of MYC, leading to MYC down-regulation which is required for aveolar type II cell differentiation. Blocks MDM2-mediated ubiquitination and degradation of p53/TP53. Functions as a proapoptotic factor.</text>
</comment>
<keyword evidence="4" id="KW-0217">Developmental protein</keyword>
<dbReference type="RefSeq" id="XP_015281705.1">
    <property type="nucleotide sequence ID" value="XM_015426219.1"/>
</dbReference>
<evidence type="ECO:0000259" key="18">
    <source>
        <dbReference type="Pfam" id="PF18569"/>
    </source>
</evidence>
<evidence type="ECO:0000313" key="19">
    <source>
        <dbReference type="Proteomes" id="UP000694871"/>
    </source>
</evidence>
<name>A0ABM1L6W8_GEKJA</name>
<evidence type="ECO:0000256" key="7">
    <source>
        <dbReference type="ARBA" id="ARBA00022703"/>
    </source>
</evidence>
<sequence>MPMYKVRPFQGGPDSAVLAQHLPTCMYRVRNVHHHLQGGGSDAAATVSSLPQDEVDPSLQALESRQEEILKRLYELKAAVDGLSKMIQTPDADFDATNIIQADEHAPLTASAADLDDLLGKDYGALKDIVINANPSLPPLSLLVLHSLLCERYKILSAIHTHSSVKYVPEQLLKCFGEQTRKQSRHEYQLGLTLIWKDVLKPQMKFSVQTMCPIEGEGNIARFLFSLLGQKHNAVTATLIDSWVDTAIFQLKEGSNKERAAVLRSMNTALGKTSWLVGSELTVADVVTWCVLRQTESTNAVPTNVQKWLKSCENLAPFQSALKLLK</sequence>
<feature type="domain" description="AIMP2 thioredoxin-like" evidence="18">
    <location>
        <begin position="125"/>
        <end position="215"/>
    </location>
</feature>
<comment type="subunit">
    <text evidence="15">Part of the multisynthetase complex (MSC), a multisubunit complex that groups tRNA ligases for Arg (RARS1), Asp (DARS1), Gln (QARS1), Ile (IARS1), Leu (LARS1), Lys (KARS1), Met (MARS1) the bifunctional ligase for Glu and Pro (EPRS1) and the auxiliary subunits AIMP1/p43, AIMP2/p38 and EEF1E1/p18. Interacts (via N-terminus) with KARS1. Interacts with EPRS1. Forms a linear complex that contains MARS1, EEF1E1, EPRS1 and AIMP2 that is at the core of the multisubunit complex. Binds FUBP1 (via C-terminus). Interacts in both its unphosphorylated and phosphorylated forms with p53/TP53 (via N-terminus) in the nucleus following UV irradiation. Interacts (via N-terminus) with PRKN/parkin (via first RING-type domain). Interacts with TARS3.</text>
</comment>
<dbReference type="PANTHER" id="PTHR13438:SF2">
    <property type="entry name" value="AMINOACYL TRNA SYNTHASE COMPLEX-INTERACTING MULTIFUNCTIONAL PROTEIN 2"/>
    <property type="match status" value="1"/>
</dbReference>
<keyword evidence="11" id="KW-0539">Nucleus</keyword>
<evidence type="ECO:0000256" key="1">
    <source>
        <dbReference type="ARBA" id="ARBA00004123"/>
    </source>
</evidence>
<dbReference type="SUPFAM" id="SSF47616">
    <property type="entry name" value="GST C-terminal domain-like"/>
    <property type="match status" value="1"/>
</dbReference>
<feature type="domain" description="Glutathione S-transferase C-terminal" evidence="16">
    <location>
        <begin position="253"/>
        <end position="314"/>
    </location>
</feature>
<dbReference type="InterPro" id="IPR036282">
    <property type="entry name" value="Glutathione-S-Trfase_C_sf"/>
</dbReference>
<keyword evidence="8" id="KW-0221">Differentiation</keyword>
<dbReference type="Gene3D" id="1.20.1050.130">
    <property type="match status" value="1"/>
</dbReference>
<accession>A0ABM1L6W8</accession>
<evidence type="ECO:0000256" key="13">
    <source>
        <dbReference type="ARBA" id="ARBA00032155"/>
    </source>
</evidence>
<dbReference type="Pfam" id="PF18569">
    <property type="entry name" value="Thioredoxin_16"/>
    <property type="match status" value="1"/>
</dbReference>
<dbReference type="Pfam" id="PF16780">
    <property type="entry name" value="AIMP2_LysRS_bd"/>
    <property type="match status" value="1"/>
</dbReference>
<gene>
    <name evidence="20" type="primary">AIMP2</name>
</gene>
<keyword evidence="9" id="KW-0832">Ubl conjugation</keyword>
<evidence type="ECO:0000256" key="9">
    <source>
        <dbReference type="ARBA" id="ARBA00022843"/>
    </source>
</evidence>
<keyword evidence="5" id="KW-0963">Cytoplasm</keyword>
<organism evidence="19 20">
    <name type="scientific">Gekko japonicus</name>
    <name type="common">Schlegel's Japanese gecko</name>
    <dbReference type="NCBI Taxonomy" id="146911"/>
    <lineage>
        <taxon>Eukaryota</taxon>
        <taxon>Metazoa</taxon>
        <taxon>Chordata</taxon>
        <taxon>Craniata</taxon>
        <taxon>Vertebrata</taxon>
        <taxon>Euteleostomi</taxon>
        <taxon>Lepidosauria</taxon>
        <taxon>Squamata</taxon>
        <taxon>Bifurcata</taxon>
        <taxon>Gekkota</taxon>
        <taxon>Gekkonidae</taxon>
        <taxon>Gekkoninae</taxon>
        <taxon>Gekko</taxon>
    </lineage>
</organism>
<dbReference type="GeneID" id="107123051"/>
<evidence type="ECO:0000256" key="12">
    <source>
        <dbReference type="ARBA" id="ARBA00031241"/>
    </source>
</evidence>
<evidence type="ECO:0000256" key="5">
    <source>
        <dbReference type="ARBA" id="ARBA00022490"/>
    </source>
</evidence>
<protein>
    <recommendedName>
        <fullName evidence="3">Aminoacyl tRNA synthase complex-interacting multifunctional protein 2</fullName>
    </recommendedName>
    <alternativeName>
        <fullName evidence="13">Multisynthase complex auxiliary component p38</fullName>
    </alternativeName>
    <alternativeName>
        <fullName evidence="12">Protein JTV-1</fullName>
    </alternativeName>
</protein>
<keyword evidence="19" id="KW-1185">Reference proteome</keyword>
<dbReference type="InterPro" id="IPR042360">
    <property type="entry name" value="AIMP2"/>
</dbReference>
<dbReference type="CDD" id="cd03200">
    <property type="entry name" value="GST_C_AIMP2"/>
    <property type="match status" value="1"/>
</dbReference>
<evidence type="ECO:0000256" key="11">
    <source>
        <dbReference type="ARBA" id="ARBA00023242"/>
    </source>
</evidence>
<evidence type="ECO:0000313" key="20">
    <source>
        <dbReference type="RefSeq" id="XP_015281705.1"/>
    </source>
</evidence>
<dbReference type="Proteomes" id="UP000694871">
    <property type="component" value="Unplaced"/>
</dbReference>
<dbReference type="PANTHER" id="PTHR13438">
    <property type="entry name" value="AMINOACYL TRNA SYNTHASE COMPLEX-INTERACTING MULTIFUNCTIONAL PROTEIN"/>
    <property type="match status" value="1"/>
</dbReference>
<evidence type="ECO:0000256" key="10">
    <source>
        <dbReference type="ARBA" id="ARBA00022917"/>
    </source>
</evidence>
<keyword evidence="7" id="KW-0053">Apoptosis</keyword>
<dbReference type="InterPro" id="IPR041503">
    <property type="entry name" value="AIMP2_thioredoxin"/>
</dbReference>
<evidence type="ECO:0000256" key="4">
    <source>
        <dbReference type="ARBA" id="ARBA00022473"/>
    </source>
</evidence>
<keyword evidence="10" id="KW-0648">Protein biosynthesis</keyword>
<feature type="domain" description="AIMP2 lysyl-tRNA synthetase binding" evidence="17">
    <location>
        <begin position="1"/>
        <end position="44"/>
    </location>
</feature>
<evidence type="ECO:0000256" key="8">
    <source>
        <dbReference type="ARBA" id="ARBA00022782"/>
    </source>
</evidence>
<keyword evidence="6" id="KW-0597">Phosphoprotein</keyword>
<evidence type="ECO:0000256" key="14">
    <source>
        <dbReference type="ARBA" id="ARBA00045863"/>
    </source>
</evidence>
<dbReference type="InterPro" id="IPR031889">
    <property type="entry name" value="AIMP2_LysRS-bd"/>
</dbReference>
<proteinExistence type="predicted"/>